<name>A0A3S1CUZ1_9BACT</name>
<organism evidence="1 2">
    <name type="scientific">Chitinophaga solisilvae</name>
    <dbReference type="NCBI Taxonomy" id="1233460"/>
    <lineage>
        <taxon>Bacteria</taxon>
        <taxon>Pseudomonadati</taxon>
        <taxon>Bacteroidota</taxon>
        <taxon>Chitinophagia</taxon>
        <taxon>Chitinophagales</taxon>
        <taxon>Chitinophagaceae</taxon>
        <taxon>Chitinophaga</taxon>
    </lineage>
</organism>
<evidence type="ECO:0000313" key="2">
    <source>
        <dbReference type="Proteomes" id="UP000281028"/>
    </source>
</evidence>
<dbReference type="Proteomes" id="UP000281028">
    <property type="component" value="Unassembled WGS sequence"/>
</dbReference>
<protein>
    <submittedName>
        <fullName evidence="1">Uncharacterized protein</fullName>
    </submittedName>
</protein>
<gene>
    <name evidence="1" type="ORF">ECE50_001095</name>
</gene>
<evidence type="ECO:0000313" key="1">
    <source>
        <dbReference type="EMBL" id="NSL85406.1"/>
    </source>
</evidence>
<keyword evidence="2" id="KW-1185">Reference proteome</keyword>
<dbReference type="EMBL" id="RIAR02000001">
    <property type="protein sequence ID" value="NSL85406.1"/>
    <property type="molecule type" value="Genomic_DNA"/>
</dbReference>
<dbReference type="InterPro" id="IPR040547">
    <property type="entry name" value="CdiI"/>
</dbReference>
<dbReference type="OrthoDB" id="4829274at2"/>
<dbReference type="CDD" id="cd20691">
    <property type="entry name" value="CdiI_EC536-like"/>
    <property type="match status" value="1"/>
</dbReference>
<proteinExistence type="predicted"/>
<dbReference type="RefSeq" id="WP_127043984.1">
    <property type="nucleotide sequence ID" value="NZ_JAABOK010000029.1"/>
</dbReference>
<comment type="caution">
    <text evidence="1">The sequence shown here is derived from an EMBL/GenBank/DDBJ whole genome shotgun (WGS) entry which is preliminary data.</text>
</comment>
<accession>A0A3S1CUZ1</accession>
<dbReference type="AlphaFoldDB" id="A0A3S1CUZ1"/>
<sequence>MNRKDIWRYKSLEQLENKSWEPTTEKDAEQFAELNKRCIALSKVPVIKLTASDLRVLIGQSFNPAYLVPLAIEKLKDDLFVEADLYPGDLLKNVLDVPAHFWEEHQDLHHDLKTMIKDRASEVETELDLPGYWQS</sequence>
<dbReference type="Pfam" id="PF18616">
    <property type="entry name" value="CdiI_3"/>
    <property type="match status" value="1"/>
</dbReference>
<reference evidence="1" key="1">
    <citation type="submission" date="2020-05" db="EMBL/GenBank/DDBJ databases">
        <title>Chitinophaga laudate sp. nov., isolated from a tropical peat swamp.</title>
        <authorList>
            <person name="Goh C.B.S."/>
            <person name="Lee M.S."/>
            <person name="Parimannan S."/>
            <person name="Pasbakhsh P."/>
            <person name="Yule C.M."/>
            <person name="Rajandas H."/>
            <person name="Loke S."/>
            <person name="Croft L."/>
            <person name="Tan J.B.L."/>
        </authorList>
    </citation>
    <scope>NUCLEOTIDE SEQUENCE</scope>
    <source>
        <strain evidence="1">Mgbs1</strain>
    </source>
</reference>